<dbReference type="InterPro" id="IPR027417">
    <property type="entry name" value="P-loop_NTPase"/>
</dbReference>
<keyword evidence="2" id="KW-0251">Elongation factor</keyword>
<dbReference type="AlphaFoldDB" id="A0A444L5L1"/>
<evidence type="ECO:0000313" key="2">
    <source>
        <dbReference type="EMBL" id="RWX72860.1"/>
    </source>
</evidence>
<evidence type="ECO:0000259" key="1">
    <source>
        <dbReference type="Pfam" id="PF03144"/>
    </source>
</evidence>
<reference evidence="2 3" key="1">
    <citation type="submission" date="2018-12" db="EMBL/GenBank/DDBJ databases">
        <title>The complete genome of the methanogenic archaea of the candidate phylum Verstraetearchaeota, obtained from the metagenome of underground thermal water.</title>
        <authorList>
            <person name="Kadnikov V.V."/>
            <person name="Mardanov A.V."/>
            <person name="Beletsky A.V."/>
            <person name="Karnachuk O.V."/>
            <person name="Ravin N.V."/>
        </authorList>
    </citation>
    <scope>NUCLEOTIDE SEQUENCE [LARGE SCALE GENOMIC DNA]</scope>
    <source>
        <strain evidence="2">Ch88</strain>
    </source>
</reference>
<evidence type="ECO:0000313" key="3">
    <source>
        <dbReference type="Proteomes" id="UP000288215"/>
    </source>
</evidence>
<dbReference type="GO" id="GO:0001514">
    <property type="term" value="P:selenocysteine incorporation"/>
    <property type="evidence" value="ECO:0007669"/>
    <property type="project" value="TreeGrafter"/>
</dbReference>
<dbReference type="InterPro" id="IPR050055">
    <property type="entry name" value="EF-Tu_GTPase"/>
</dbReference>
<dbReference type="InterPro" id="IPR009000">
    <property type="entry name" value="Transl_B-barrel_sf"/>
</dbReference>
<sequence length="325" mass="34591">MGNLNVAVLGKPGFGAGLGKKGTASDITFYNLKRGEDTVTFIEPTKYPERLAPLFYAVSIAKMAILVVEKIDAAFGETALMLDSAGVGKGLIVLAGAPKEKVAQLVKGTLVERYEFFEGDVNGLREKMVSMASQATCDPQEGNEGGCVAVDHAFNVKGTGTVVLGTVMQGTVRRHDTLRAMPGGKIAQVRSIQKHDDDFETASEGDRVGLALKGVQPEDLERGCILTSNASLTSTKEIATKAEVHKYWTEPLEAGMVVHLGHWMQFVPGKIEAVNAKGDCREPEIKLSLGKEIAFLPGSQGVLMRLEGGKLRVVGKVGLPKGIVA</sequence>
<dbReference type="SUPFAM" id="SSF50447">
    <property type="entry name" value="Translation proteins"/>
    <property type="match status" value="1"/>
</dbReference>
<comment type="caution">
    <text evidence="2">The sequence shown here is derived from an EMBL/GenBank/DDBJ whole genome shotgun (WGS) entry which is preliminary data.</text>
</comment>
<dbReference type="Gene3D" id="2.40.30.10">
    <property type="entry name" value="Translation factors"/>
    <property type="match status" value="1"/>
</dbReference>
<organism evidence="2 3">
    <name type="scientific">Methanosuratincola subterraneus</name>
    <dbReference type="NCBI Taxonomy" id="2593994"/>
    <lineage>
        <taxon>Archaea</taxon>
        <taxon>Thermoproteota</taxon>
        <taxon>Methanosuratincolia</taxon>
        <taxon>Candidatus Methanomethylicales</taxon>
        <taxon>Candidatus Methanomethylicaceae</taxon>
        <taxon>Candidatus Methanosuratincola (ex Vanwonterghem et al. 2016)</taxon>
    </lineage>
</organism>
<dbReference type="Pfam" id="PF03144">
    <property type="entry name" value="GTP_EFTU_D2"/>
    <property type="match status" value="1"/>
</dbReference>
<dbReference type="GO" id="GO:0003746">
    <property type="term" value="F:translation elongation factor activity"/>
    <property type="evidence" value="ECO:0007669"/>
    <property type="project" value="UniProtKB-KW"/>
</dbReference>
<dbReference type="Gene3D" id="3.40.50.300">
    <property type="entry name" value="P-loop containing nucleotide triphosphate hydrolases"/>
    <property type="match status" value="1"/>
</dbReference>
<proteinExistence type="predicted"/>
<gene>
    <name evidence="2" type="ORF">Metus_0834</name>
</gene>
<feature type="domain" description="Translation elongation factor EFTu-like" evidence="1">
    <location>
        <begin position="160"/>
        <end position="227"/>
    </location>
</feature>
<dbReference type="PANTHER" id="PTHR43721:SF11">
    <property type="entry name" value="SELENOCYSTEINE-SPECIFIC ELONGATION FACTOR"/>
    <property type="match status" value="1"/>
</dbReference>
<name>A0A444L5L1_METS7</name>
<keyword evidence="2" id="KW-0648">Protein biosynthesis</keyword>
<dbReference type="EMBL" id="RXGA01000003">
    <property type="protein sequence ID" value="RWX72860.1"/>
    <property type="molecule type" value="Genomic_DNA"/>
</dbReference>
<accession>A0A444L5L1</accession>
<dbReference type="InterPro" id="IPR004161">
    <property type="entry name" value="EFTu-like_2"/>
</dbReference>
<dbReference type="Proteomes" id="UP000288215">
    <property type="component" value="Unassembled WGS sequence"/>
</dbReference>
<dbReference type="PANTHER" id="PTHR43721">
    <property type="entry name" value="ELONGATION FACTOR TU-RELATED"/>
    <property type="match status" value="1"/>
</dbReference>
<dbReference type="CDD" id="cd03696">
    <property type="entry name" value="SelB_II"/>
    <property type="match status" value="1"/>
</dbReference>
<dbReference type="GO" id="GO:0005525">
    <property type="term" value="F:GTP binding"/>
    <property type="evidence" value="ECO:0007669"/>
    <property type="project" value="UniProtKB-KW"/>
</dbReference>
<protein>
    <submittedName>
        <fullName evidence="2">Translation elongation factor 1 alpha-related protein</fullName>
    </submittedName>
</protein>